<dbReference type="KEGG" id="gog:C1280_08365"/>
<comment type="subcellular location">
    <subcellularLocation>
        <location evidence="1">Virion</location>
    </subcellularLocation>
</comment>
<dbReference type="NCBIfam" id="TIGR01554">
    <property type="entry name" value="major_cap_HK97"/>
    <property type="match status" value="1"/>
</dbReference>
<dbReference type="InterPro" id="IPR054612">
    <property type="entry name" value="Phage_capsid-like_C"/>
</dbReference>
<reference evidence="4 5" key="1">
    <citation type="submission" date="2018-01" db="EMBL/GenBank/DDBJ databases">
        <title>G. obscuriglobus.</title>
        <authorList>
            <person name="Franke J."/>
            <person name="Blomberg W."/>
            <person name="Selmecki A."/>
        </authorList>
    </citation>
    <scope>NUCLEOTIDE SEQUENCE [LARGE SCALE GENOMIC DNA]</scope>
    <source>
        <strain evidence="4 5">DSM 5831</strain>
    </source>
</reference>
<dbReference type="OrthoDB" id="256415at2"/>
<dbReference type="RefSeq" id="WP_010033370.1">
    <property type="nucleotide sequence ID" value="NZ_CP025958.1"/>
</dbReference>
<dbReference type="EMBL" id="CP025958">
    <property type="protein sequence ID" value="AWM37032.1"/>
    <property type="molecule type" value="Genomic_DNA"/>
</dbReference>
<dbReference type="Proteomes" id="UP000245802">
    <property type="component" value="Chromosome"/>
</dbReference>
<dbReference type="Pfam" id="PF05065">
    <property type="entry name" value="Phage_capsid"/>
    <property type="match status" value="1"/>
</dbReference>
<organism evidence="4 5">
    <name type="scientific">Gemmata obscuriglobus</name>
    <dbReference type="NCBI Taxonomy" id="114"/>
    <lineage>
        <taxon>Bacteria</taxon>
        <taxon>Pseudomonadati</taxon>
        <taxon>Planctomycetota</taxon>
        <taxon>Planctomycetia</taxon>
        <taxon>Gemmatales</taxon>
        <taxon>Gemmataceae</taxon>
        <taxon>Gemmata</taxon>
    </lineage>
</organism>
<dbReference type="Gene3D" id="3.30.2400.10">
    <property type="entry name" value="Major capsid protein gp5"/>
    <property type="match status" value="1"/>
</dbReference>
<keyword evidence="5" id="KW-1185">Reference proteome</keyword>
<evidence type="ECO:0000256" key="1">
    <source>
        <dbReference type="ARBA" id="ARBA00004328"/>
    </source>
</evidence>
<proteinExistence type="predicted"/>
<evidence type="ECO:0000313" key="5">
    <source>
        <dbReference type="Proteomes" id="UP000245802"/>
    </source>
</evidence>
<feature type="domain" description="Phage capsid-like C-terminal" evidence="3">
    <location>
        <begin position="167"/>
        <end position="446"/>
    </location>
</feature>
<evidence type="ECO:0000313" key="4">
    <source>
        <dbReference type="EMBL" id="AWM37032.1"/>
    </source>
</evidence>
<feature type="coiled-coil region" evidence="2">
    <location>
        <begin position="62"/>
        <end position="99"/>
    </location>
</feature>
<name>A0A2Z3GYB7_9BACT</name>
<sequence>MEVELQKSVEGALLAFEALKTDFTDIKGKMKNVDGFDQAKFAKMAEDIAKGIDVAQKVEGSVKALDEAKKAQETALAEIKEKNKLLEEKQALIETALSRPISVTTEDAKSKGDDMLAKSTELFNEFARKGAVKGEDYTDYLRRTEKADDEARTLALKTMSVNSDPDGGYLVIPTLGGTITTLVRETSPMRQLASVQTIGSDSLEYMLDNDEAGAGWVGETQPRPETTTPRFSKLVIPVNEIYAQPKATQKLIDDAVVDIEAWLAEKVAQKFARMENTAFMSGDGVMQPRGILTYPNGTSGLTVEQVITGAASAFAYDGLVNLQSALKEEYQGNASWLVNRLGFGNLLLLLKDLNGTPIFNMQYDMRIGLQRSILGAPLYFATDMPTVATNALAAIYGDFKRAYQIVDRTGIRILRDPFTDKPFVKFYTTKRVGGALVNGEAIKIAKIAAS</sequence>
<dbReference type="SUPFAM" id="SSF56563">
    <property type="entry name" value="Major capsid protein gp5"/>
    <property type="match status" value="1"/>
</dbReference>
<accession>A0A2Z3GYB7</accession>
<protein>
    <submittedName>
        <fullName evidence="4">Phage major capsid protein</fullName>
    </submittedName>
</protein>
<dbReference type="AlphaFoldDB" id="A0A2Z3GYB7"/>
<evidence type="ECO:0000259" key="3">
    <source>
        <dbReference type="Pfam" id="PF05065"/>
    </source>
</evidence>
<keyword evidence="2" id="KW-0175">Coiled coil</keyword>
<gene>
    <name evidence="4" type="ORF">C1280_08365</name>
</gene>
<dbReference type="InterPro" id="IPR024455">
    <property type="entry name" value="Phage_capsid"/>
</dbReference>
<evidence type="ECO:0000256" key="2">
    <source>
        <dbReference type="SAM" id="Coils"/>
    </source>
</evidence>